<evidence type="ECO:0000313" key="2">
    <source>
        <dbReference type="EMBL" id="CUH92094.1"/>
    </source>
</evidence>
<feature type="domain" description="D-alanyl-D-alanine carboxypeptidase-like core" evidence="1">
    <location>
        <begin position="45"/>
        <end position="172"/>
    </location>
</feature>
<keyword evidence="3" id="KW-1185">Reference proteome</keyword>
<dbReference type="GO" id="GO:0008233">
    <property type="term" value="F:peptidase activity"/>
    <property type="evidence" value="ECO:0007669"/>
    <property type="project" value="InterPro"/>
</dbReference>
<evidence type="ECO:0000313" key="3">
    <source>
        <dbReference type="Proteomes" id="UP000196053"/>
    </source>
</evidence>
<proteinExistence type="predicted"/>
<dbReference type="CDD" id="cd14849">
    <property type="entry name" value="DD-dipeptidase_VanXYc"/>
    <property type="match status" value="1"/>
</dbReference>
<gene>
    <name evidence="2" type="ORF">SD1D_0542</name>
</gene>
<dbReference type="InterPro" id="IPR009045">
    <property type="entry name" value="Zn_M74/Hedgehog-like"/>
</dbReference>
<dbReference type="OrthoDB" id="9792074at2"/>
<dbReference type="PANTHER" id="PTHR34385">
    <property type="entry name" value="D-ALANYL-D-ALANINE CARBOXYPEPTIDASE"/>
    <property type="match status" value="1"/>
</dbReference>
<dbReference type="Proteomes" id="UP000196053">
    <property type="component" value="Chromosome I"/>
</dbReference>
<dbReference type="PANTHER" id="PTHR34385:SF1">
    <property type="entry name" value="PEPTIDOGLYCAN L-ALANYL-D-GLUTAMATE ENDOPEPTIDASE CWLK"/>
    <property type="match status" value="1"/>
</dbReference>
<dbReference type="GO" id="GO:0006508">
    <property type="term" value="P:proteolysis"/>
    <property type="evidence" value="ECO:0007669"/>
    <property type="project" value="InterPro"/>
</dbReference>
<evidence type="ECO:0000259" key="1">
    <source>
        <dbReference type="Pfam" id="PF02557"/>
    </source>
</evidence>
<dbReference type="Gene3D" id="3.30.1380.10">
    <property type="match status" value="1"/>
</dbReference>
<dbReference type="InterPro" id="IPR052179">
    <property type="entry name" value="DD-CPase-like"/>
</dbReference>
<dbReference type="SUPFAM" id="SSF55166">
    <property type="entry name" value="Hedgehog/DD-peptidase"/>
    <property type="match status" value="1"/>
</dbReference>
<dbReference type="InterPro" id="IPR003709">
    <property type="entry name" value="VanY-like_core_dom"/>
</dbReference>
<reference evidence="3" key="1">
    <citation type="submission" date="2015-09" db="EMBL/GenBank/DDBJ databases">
        <authorList>
            <person name="Wibberg D."/>
        </authorList>
    </citation>
    <scope>NUCLEOTIDE SEQUENCE [LARGE SCALE GENOMIC DNA]</scope>
    <source>
        <strain evidence="3">SD1D</strain>
    </source>
</reference>
<organism evidence="2 3">
    <name type="scientific">Herbinix luporum</name>
    <dbReference type="NCBI Taxonomy" id="1679721"/>
    <lineage>
        <taxon>Bacteria</taxon>
        <taxon>Bacillati</taxon>
        <taxon>Bacillota</taxon>
        <taxon>Clostridia</taxon>
        <taxon>Lachnospirales</taxon>
        <taxon>Lachnospiraceae</taxon>
        <taxon>Herbinix</taxon>
    </lineage>
</organism>
<dbReference type="Gene3D" id="3.30.200.180">
    <property type="match status" value="1"/>
</dbReference>
<accession>A0A0K8J401</accession>
<name>A0A0K8J401_9FIRM</name>
<dbReference type="RefSeq" id="WP_058257494.1">
    <property type="nucleotide sequence ID" value="NZ_DUPS01000057.1"/>
</dbReference>
<dbReference type="EMBL" id="LN879430">
    <property type="protein sequence ID" value="CUH92094.1"/>
    <property type="molecule type" value="Genomic_DNA"/>
</dbReference>
<dbReference type="KEGG" id="hsd:SD1D_0542"/>
<protein>
    <recommendedName>
        <fullName evidence="1">D-alanyl-D-alanine carboxypeptidase-like core domain-containing protein</fullName>
    </recommendedName>
</protein>
<sequence length="248" mass="29185">MKTITLYKNDIHKGSLILVNKFFPIVRSEDDILMRAIDDDNQDIYLESTTAAVLSHMFITLNCQENIVPISGYRSFKKQQSIYEKSLRDNGREFTEKYVALPNHSEHQTGLAVDLALKRDNIDFICPDFPYQGICNDFRNKAPLYGFIERYQKGKEEITGIGHEPWHFRYVGYPHSLIMNKYNLVLEEYIDLIRLYPYKRKHYLTYLYNQAVEIFYVDTSYKSIELPEDAIHQISGNNVDGFIVTLWR</sequence>
<dbReference type="Pfam" id="PF02557">
    <property type="entry name" value="VanY"/>
    <property type="match status" value="1"/>
</dbReference>
<dbReference type="AlphaFoldDB" id="A0A0K8J401"/>